<dbReference type="InterPro" id="IPR051678">
    <property type="entry name" value="AGP_Transferase"/>
</dbReference>
<dbReference type="OrthoDB" id="3239865at2"/>
<dbReference type="Pfam" id="PF01636">
    <property type="entry name" value="APH"/>
    <property type="match status" value="1"/>
</dbReference>
<sequence length="328" mass="34667">MPDSTAPAGPSTPPQPTPPRSAVFLAALATSAVPGLDVVATRHPRGVEEHVEYTGILDSSGRSWVVRAPRTVASGAALEAEWALLAALAEATDHRDLPFDVARPTGFADLPEGGRAVVHPDLPGRELPLHELAPGPGLSAHLGRSLAALHEVDTAVIGDAGIPVYTAEECRTRLLGELDVMAQTGRIGPEVLRRWETALEDVRAWRFQPTFVHGDLAPERVLADRDGVLAITDFTAAHVGDPAVDLAWLMAAAPEDALESVLEAYALHRGEAAGSMIVARAQLLSELALGRWLLHGLRLRDSLVTDEAEAMLADLAIAVDGAAPIIPR</sequence>
<dbReference type="PANTHER" id="PTHR21310">
    <property type="entry name" value="AMINOGLYCOSIDE PHOSPHOTRANSFERASE-RELATED-RELATED"/>
    <property type="match status" value="1"/>
</dbReference>
<dbReference type="InterPro" id="IPR011009">
    <property type="entry name" value="Kinase-like_dom_sf"/>
</dbReference>
<gene>
    <name evidence="3" type="ORF">C8046_06255</name>
</gene>
<reference evidence="3 4" key="1">
    <citation type="submission" date="2018-03" db="EMBL/GenBank/DDBJ databases">
        <title>Genome assembly of novel Miniimonas species PCH200.</title>
        <authorList>
            <person name="Thakur V."/>
            <person name="Kumar V."/>
            <person name="Singh D."/>
        </authorList>
    </citation>
    <scope>NUCLEOTIDE SEQUENCE [LARGE SCALE GENOMIC DNA]</scope>
    <source>
        <strain evidence="3 4">PCH200</strain>
    </source>
</reference>
<feature type="domain" description="Aminoglycoside phosphotransferase" evidence="2">
    <location>
        <begin position="59"/>
        <end position="270"/>
    </location>
</feature>
<evidence type="ECO:0000313" key="4">
    <source>
        <dbReference type="Proteomes" id="UP000245166"/>
    </source>
</evidence>
<dbReference type="InterPro" id="IPR002575">
    <property type="entry name" value="Aminoglycoside_PTrfase"/>
</dbReference>
<comment type="caution">
    <text evidence="3">The sequence shown here is derived from an EMBL/GenBank/DDBJ whole genome shotgun (WGS) entry which is preliminary data.</text>
</comment>
<dbReference type="AlphaFoldDB" id="A0A2U1ZTL0"/>
<keyword evidence="4" id="KW-1185">Reference proteome</keyword>
<proteinExistence type="predicted"/>
<evidence type="ECO:0000259" key="2">
    <source>
        <dbReference type="Pfam" id="PF01636"/>
    </source>
</evidence>
<feature type="region of interest" description="Disordered" evidence="1">
    <location>
        <begin position="1"/>
        <end position="20"/>
    </location>
</feature>
<accession>A0A2U1ZTL0</accession>
<dbReference type="EMBL" id="PYHR01000002">
    <property type="protein sequence ID" value="PWD50316.1"/>
    <property type="molecule type" value="Genomic_DNA"/>
</dbReference>
<evidence type="ECO:0000256" key="1">
    <source>
        <dbReference type="SAM" id="MobiDB-lite"/>
    </source>
</evidence>
<name>A0A2U1ZTL0_9MICO</name>
<organism evidence="3 4">
    <name type="scientific">Serinibacter arcticus</name>
    <dbReference type="NCBI Taxonomy" id="1655435"/>
    <lineage>
        <taxon>Bacteria</taxon>
        <taxon>Bacillati</taxon>
        <taxon>Actinomycetota</taxon>
        <taxon>Actinomycetes</taxon>
        <taxon>Micrococcales</taxon>
        <taxon>Beutenbergiaceae</taxon>
        <taxon>Serinibacter</taxon>
    </lineage>
</organism>
<feature type="compositionally biased region" description="Pro residues" evidence="1">
    <location>
        <begin position="10"/>
        <end position="19"/>
    </location>
</feature>
<protein>
    <submittedName>
        <fullName evidence="3">Aminoglycoside phosphotransferase</fullName>
    </submittedName>
</protein>
<dbReference type="Gene3D" id="3.90.1200.10">
    <property type="match status" value="1"/>
</dbReference>
<dbReference type="Proteomes" id="UP000245166">
    <property type="component" value="Unassembled WGS sequence"/>
</dbReference>
<evidence type="ECO:0000313" key="3">
    <source>
        <dbReference type="EMBL" id="PWD50316.1"/>
    </source>
</evidence>
<dbReference type="SUPFAM" id="SSF56112">
    <property type="entry name" value="Protein kinase-like (PK-like)"/>
    <property type="match status" value="1"/>
</dbReference>
<dbReference type="RefSeq" id="WP_109228698.1">
    <property type="nucleotide sequence ID" value="NZ_PYHR01000002.1"/>
</dbReference>
<dbReference type="PANTHER" id="PTHR21310:SF15">
    <property type="entry name" value="AMINOGLYCOSIDE PHOSPHOTRANSFERASE DOMAIN-CONTAINING PROTEIN"/>
    <property type="match status" value="1"/>
</dbReference>